<accession>A0ABS6JDJ0</accession>
<gene>
    <name evidence="3" type="ORF">KS419_06940</name>
</gene>
<sequence length="125" mass="14454">MSFEQDGIKQIDVQELKELLEKQPKDKVFIDVREPEEYESGHINGVPLVPMHTIPSLVGGFDKEKEYIFICRSGNRSQNVSLFLKENGLEKVTNFNGGMLAWDDEKKEGPEIQLDTEDDLREWKK</sequence>
<dbReference type="Proteomes" id="UP000784880">
    <property type="component" value="Unassembled WGS sequence"/>
</dbReference>
<feature type="domain" description="Rhodanese" evidence="2">
    <location>
        <begin position="23"/>
        <end position="108"/>
    </location>
</feature>
<dbReference type="PROSITE" id="PS50206">
    <property type="entry name" value="RHODANESE_3"/>
    <property type="match status" value="1"/>
</dbReference>
<evidence type="ECO:0000313" key="3">
    <source>
        <dbReference type="EMBL" id="MBU9711465.1"/>
    </source>
</evidence>
<dbReference type="SMART" id="SM00450">
    <property type="entry name" value="RHOD"/>
    <property type="match status" value="1"/>
</dbReference>
<dbReference type="PANTHER" id="PTHR43031">
    <property type="entry name" value="FAD-DEPENDENT OXIDOREDUCTASE"/>
    <property type="match status" value="1"/>
</dbReference>
<evidence type="ECO:0000259" key="2">
    <source>
        <dbReference type="PROSITE" id="PS50206"/>
    </source>
</evidence>
<evidence type="ECO:0000313" key="4">
    <source>
        <dbReference type="Proteomes" id="UP000784880"/>
    </source>
</evidence>
<dbReference type="InterPro" id="IPR001763">
    <property type="entry name" value="Rhodanese-like_dom"/>
</dbReference>
<organism evidence="3 4">
    <name type="scientific">Evansella tamaricis</name>
    <dbReference type="NCBI Taxonomy" id="2069301"/>
    <lineage>
        <taxon>Bacteria</taxon>
        <taxon>Bacillati</taxon>
        <taxon>Bacillota</taxon>
        <taxon>Bacilli</taxon>
        <taxon>Bacillales</taxon>
        <taxon>Bacillaceae</taxon>
        <taxon>Evansella</taxon>
    </lineage>
</organism>
<evidence type="ECO:0000256" key="1">
    <source>
        <dbReference type="SAM" id="MobiDB-lite"/>
    </source>
</evidence>
<dbReference type="InterPro" id="IPR050229">
    <property type="entry name" value="GlpE_sulfurtransferase"/>
</dbReference>
<feature type="compositionally biased region" description="Acidic residues" evidence="1">
    <location>
        <begin position="114"/>
        <end position="125"/>
    </location>
</feature>
<comment type="caution">
    <text evidence="3">The sequence shown here is derived from an EMBL/GenBank/DDBJ whole genome shotgun (WGS) entry which is preliminary data.</text>
</comment>
<proteinExistence type="predicted"/>
<dbReference type="CDD" id="cd00158">
    <property type="entry name" value="RHOD"/>
    <property type="match status" value="1"/>
</dbReference>
<feature type="region of interest" description="Disordered" evidence="1">
    <location>
        <begin position="106"/>
        <end position="125"/>
    </location>
</feature>
<dbReference type="RefSeq" id="WP_217065363.1">
    <property type="nucleotide sequence ID" value="NZ_JBHUEC010000061.1"/>
</dbReference>
<dbReference type="PANTHER" id="PTHR43031:SF17">
    <property type="entry name" value="SULFURTRANSFERASE YTWF-RELATED"/>
    <property type="match status" value="1"/>
</dbReference>
<keyword evidence="4" id="KW-1185">Reference proteome</keyword>
<name>A0ABS6JDJ0_9BACI</name>
<reference evidence="3 4" key="1">
    <citation type="submission" date="2021-06" db="EMBL/GenBank/DDBJ databases">
        <title>Bacillus sp. RD4P76, an endophyte from a halophyte.</title>
        <authorList>
            <person name="Sun J.-Q."/>
        </authorList>
    </citation>
    <scope>NUCLEOTIDE SEQUENCE [LARGE SCALE GENOMIC DNA]</scope>
    <source>
        <strain evidence="3 4">CGMCC 1.15917</strain>
    </source>
</reference>
<protein>
    <submittedName>
        <fullName evidence="3">Rhodanese-like domain-containing protein</fullName>
    </submittedName>
</protein>
<dbReference type="EMBL" id="JAHQCS010000073">
    <property type="protein sequence ID" value="MBU9711465.1"/>
    <property type="molecule type" value="Genomic_DNA"/>
</dbReference>
<dbReference type="Pfam" id="PF00581">
    <property type="entry name" value="Rhodanese"/>
    <property type="match status" value="1"/>
</dbReference>